<dbReference type="InterPro" id="IPR023631">
    <property type="entry name" value="Amidase_dom"/>
</dbReference>
<dbReference type="EC" id="6.3.5.7" evidence="3 10"/>
<dbReference type="Proteomes" id="UP001056291">
    <property type="component" value="Chromosome"/>
</dbReference>
<dbReference type="InterPro" id="IPR020556">
    <property type="entry name" value="Amidase_CS"/>
</dbReference>
<feature type="domain" description="Amidase" evidence="11">
    <location>
        <begin position="26"/>
        <end position="469"/>
    </location>
</feature>
<comment type="function">
    <text evidence="10">Allows the formation of correctly charged Gln-tRNA(Gln) through the transamidation of misacylated Glu-tRNA(Gln) in organisms which lack glutaminyl-tRNA synthetase. The reaction takes place in the presence of glutamine and ATP through an activated gamma-phospho-Glu-tRNA(Gln).</text>
</comment>
<comment type="similarity">
    <text evidence="1 10">Belongs to the amidase family. GatA subfamily.</text>
</comment>
<dbReference type="Gene3D" id="3.90.1300.10">
    <property type="entry name" value="Amidase signature (AS) domain"/>
    <property type="match status" value="1"/>
</dbReference>
<sequence>MTDLTKLTVSAALDGMAAGDFSARELTAAHITAMEASNVLNAFITKTPEIAVEAATASDARRAKGEAGLMDGIPIAMKDLFCTEGVLTTAASHILDGFTPKYESTVSGNLWAEGAVMLGKANLDEFAMGSSNETSFYGNVINPWRRTGDDHAMVPGGSSGGSASSVASFSAMAATGTDTGGSIRQPASFAGIVGMKPTYGRCSRWGIVAFASSLDQAGPMTRSVRDSAIMLQAMAGFDPKDSTSVDMPVPDFQAALSGDIRGLRIGIPKEYQLDGMKPEIQALWDQGIDWMKAAGADIIDISLPNTKYALPAYYIIAPAEASSNLARYDGVRFGLRVEGEDLNDMYASTRAEGFGDEVKRRLLIGTYALSAGYYDAYYLKAQKVRTRIADDFKQAFQDVDAILTPTAPSAAFGFGEKSDDPLAMYLNDVFTVPGSLAGLPGISVPAGLSADGLPLGLQVLAKPFDEETLFKVAGVLETAADFTATPDDWWRG</sequence>
<dbReference type="Pfam" id="PF01425">
    <property type="entry name" value="Amidase"/>
    <property type="match status" value="1"/>
</dbReference>
<evidence type="ECO:0000313" key="13">
    <source>
        <dbReference type="Proteomes" id="UP001056291"/>
    </source>
</evidence>
<dbReference type="InterPro" id="IPR036928">
    <property type="entry name" value="AS_sf"/>
</dbReference>
<feature type="active site" description="Charge relay system" evidence="10">
    <location>
        <position position="78"/>
    </location>
</feature>
<comment type="catalytic activity">
    <reaction evidence="9 10">
        <text>L-glutamyl-tRNA(Gln) + L-glutamine + ATP + H2O = L-glutaminyl-tRNA(Gln) + L-glutamate + ADP + phosphate + H(+)</text>
        <dbReference type="Rhea" id="RHEA:17521"/>
        <dbReference type="Rhea" id="RHEA-COMP:9681"/>
        <dbReference type="Rhea" id="RHEA-COMP:9684"/>
        <dbReference type="ChEBI" id="CHEBI:15377"/>
        <dbReference type="ChEBI" id="CHEBI:15378"/>
        <dbReference type="ChEBI" id="CHEBI:29985"/>
        <dbReference type="ChEBI" id="CHEBI:30616"/>
        <dbReference type="ChEBI" id="CHEBI:43474"/>
        <dbReference type="ChEBI" id="CHEBI:58359"/>
        <dbReference type="ChEBI" id="CHEBI:78520"/>
        <dbReference type="ChEBI" id="CHEBI:78521"/>
        <dbReference type="ChEBI" id="CHEBI:456216"/>
        <dbReference type="EC" id="6.3.5.7"/>
    </reaction>
</comment>
<evidence type="ECO:0000259" key="11">
    <source>
        <dbReference type="Pfam" id="PF01425"/>
    </source>
</evidence>
<evidence type="ECO:0000256" key="1">
    <source>
        <dbReference type="ARBA" id="ARBA00008069"/>
    </source>
</evidence>
<evidence type="ECO:0000256" key="4">
    <source>
        <dbReference type="ARBA" id="ARBA00014428"/>
    </source>
</evidence>
<dbReference type="InterPro" id="IPR000120">
    <property type="entry name" value="Amidase"/>
</dbReference>
<evidence type="ECO:0000256" key="8">
    <source>
        <dbReference type="ARBA" id="ARBA00022917"/>
    </source>
</evidence>
<evidence type="ECO:0000256" key="5">
    <source>
        <dbReference type="ARBA" id="ARBA00022598"/>
    </source>
</evidence>
<organism evidence="12 13">
    <name type="scientific">Sneathiella marina</name>
    <dbReference type="NCBI Taxonomy" id="2950108"/>
    <lineage>
        <taxon>Bacteria</taxon>
        <taxon>Pseudomonadati</taxon>
        <taxon>Pseudomonadota</taxon>
        <taxon>Alphaproteobacteria</taxon>
        <taxon>Sneathiellales</taxon>
        <taxon>Sneathiellaceae</taxon>
        <taxon>Sneathiella</taxon>
    </lineage>
</organism>
<dbReference type="EMBL" id="CP098747">
    <property type="protein sequence ID" value="USG60134.1"/>
    <property type="molecule type" value="Genomic_DNA"/>
</dbReference>
<reference evidence="12" key="1">
    <citation type="submission" date="2022-06" db="EMBL/GenBank/DDBJ databases">
        <title>Sneathiella actinostolidae sp. nov., isolated from a sea anemonein the Western Pacific Ocean.</title>
        <authorList>
            <person name="Wei M.J."/>
        </authorList>
    </citation>
    <scope>NUCLEOTIDE SEQUENCE</scope>
    <source>
        <strain evidence="12">PHK-P5</strain>
    </source>
</reference>
<keyword evidence="6 10" id="KW-0547">Nucleotide-binding</keyword>
<dbReference type="RefSeq" id="WP_251932941.1">
    <property type="nucleotide sequence ID" value="NZ_CP098747.1"/>
</dbReference>
<name>A0ABY4VZW7_9PROT</name>
<evidence type="ECO:0000256" key="3">
    <source>
        <dbReference type="ARBA" id="ARBA00012739"/>
    </source>
</evidence>
<evidence type="ECO:0000313" key="12">
    <source>
        <dbReference type="EMBL" id="USG60134.1"/>
    </source>
</evidence>
<evidence type="ECO:0000256" key="2">
    <source>
        <dbReference type="ARBA" id="ARBA00011123"/>
    </source>
</evidence>
<dbReference type="PANTHER" id="PTHR11895">
    <property type="entry name" value="TRANSAMIDASE"/>
    <property type="match status" value="1"/>
</dbReference>
<evidence type="ECO:0000256" key="10">
    <source>
        <dbReference type="HAMAP-Rule" id="MF_00120"/>
    </source>
</evidence>
<proteinExistence type="inferred from homology"/>
<feature type="active site" description="Charge relay system" evidence="10">
    <location>
        <position position="158"/>
    </location>
</feature>
<evidence type="ECO:0000256" key="9">
    <source>
        <dbReference type="ARBA" id="ARBA00047407"/>
    </source>
</evidence>
<keyword evidence="13" id="KW-1185">Reference proteome</keyword>
<dbReference type="InterPro" id="IPR004412">
    <property type="entry name" value="GatA"/>
</dbReference>
<evidence type="ECO:0000256" key="7">
    <source>
        <dbReference type="ARBA" id="ARBA00022840"/>
    </source>
</evidence>
<keyword evidence="7 10" id="KW-0067">ATP-binding</keyword>
<dbReference type="PANTHER" id="PTHR11895:SF151">
    <property type="entry name" value="GLUTAMYL-TRNA(GLN) AMIDOTRANSFERASE SUBUNIT A"/>
    <property type="match status" value="1"/>
</dbReference>
<keyword evidence="5 10" id="KW-0436">Ligase</keyword>
<protein>
    <recommendedName>
        <fullName evidence="4 10">Glutamyl-tRNA(Gln) amidotransferase subunit A</fullName>
        <shortName evidence="10">Glu-ADT subunit A</shortName>
        <ecNumber evidence="3 10">6.3.5.7</ecNumber>
    </recommendedName>
</protein>
<feature type="active site" description="Acyl-ester intermediate" evidence="10">
    <location>
        <position position="182"/>
    </location>
</feature>
<dbReference type="HAMAP" id="MF_00120">
    <property type="entry name" value="GatA"/>
    <property type="match status" value="1"/>
</dbReference>
<comment type="subunit">
    <text evidence="2 10">Heterotrimer of A, B and C subunits.</text>
</comment>
<dbReference type="PROSITE" id="PS00571">
    <property type="entry name" value="AMIDASES"/>
    <property type="match status" value="1"/>
</dbReference>
<gene>
    <name evidence="10 12" type="primary">gatA</name>
    <name evidence="12" type="ORF">NBZ79_13210</name>
</gene>
<dbReference type="SUPFAM" id="SSF75304">
    <property type="entry name" value="Amidase signature (AS) enzymes"/>
    <property type="match status" value="1"/>
</dbReference>
<keyword evidence="8 10" id="KW-0648">Protein biosynthesis</keyword>
<accession>A0ABY4VZW7</accession>
<evidence type="ECO:0000256" key="6">
    <source>
        <dbReference type="ARBA" id="ARBA00022741"/>
    </source>
</evidence>
<dbReference type="NCBIfam" id="TIGR00132">
    <property type="entry name" value="gatA"/>
    <property type="match status" value="1"/>
</dbReference>